<protein>
    <submittedName>
        <fullName evidence="2">Predicted kinase, aminoglycoside phosphotransferase (APT) family</fullName>
    </submittedName>
</protein>
<dbReference type="Gene3D" id="3.90.1200.10">
    <property type="match status" value="1"/>
</dbReference>
<dbReference type="Pfam" id="PF01636">
    <property type="entry name" value="APH"/>
    <property type="match status" value="1"/>
</dbReference>
<evidence type="ECO:0000313" key="3">
    <source>
        <dbReference type="Proteomes" id="UP000186456"/>
    </source>
</evidence>
<name>A0A1H0R269_MICTS</name>
<evidence type="ECO:0000313" key="2">
    <source>
        <dbReference type="EMBL" id="SDP23634.1"/>
    </source>
</evidence>
<evidence type="ECO:0000259" key="1">
    <source>
        <dbReference type="Pfam" id="PF01636"/>
    </source>
</evidence>
<dbReference type="Proteomes" id="UP000186456">
    <property type="component" value="Unassembled WGS sequence"/>
</dbReference>
<sequence>MDAAVTAALQGSGVRVPPSHWELVNHGSSNLVVLAGSAAVRVSRSPHAAAVALHAQKVIDSLPELPFAVPRSLAEPIAESGIVAIAQHRIPGAAHRPGEGDPRSIAELLEALQAVSVAPLKQHLAQSHAFMGGAGWHSIMVEEAIPRLDPAVRRAARDAADSLAALQGHATSLIHGDLAGENVLWENGRVVGVLDWDLASADDPAEDVAALAAWHGWDALEKACTADIVARARFIAATFPLQLIRFALVNDRPAQEVQRAVEKANARMTRLG</sequence>
<reference evidence="2 3" key="1">
    <citation type="submission" date="2016-10" db="EMBL/GenBank/DDBJ databases">
        <authorList>
            <person name="de Groot N.N."/>
        </authorList>
    </citation>
    <scope>NUCLEOTIDE SEQUENCE [LARGE SCALE GENOMIC DNA]</scope>
    <source>
        <strain evidence="2 3">StLB037</strain>
    </source>
</reference>
<proteinExistence type="predicted"/>
<dbReference type="InterPro" id="IPR011009">
    <property type="entry name" value="Kinase-like_dom_sf"/>
</dbReference>
<keyword evidence="2" id="KW-0418">Kinase</keyword>
<gene>
    <name evidence="2" type="ORF">SAMN04487788_2617</name>
</gene>
<dbReference type="EMBL" id="FNJN01000006">
    <property type="protein sequence ID" value="SDP23634.1"/>
    <property type="molecule type" value="Genomic_DNA"/>
</dbReference>
<dbReference type="InterPro" id="IPR002575">
    <property type="entry name" value="Aminoglycoside_PTrfase"/>
</dbReference>
<keyword evidence="2" id="KW-0808">Transferase</keyword>
<feature type="domain" description="Aminoglycoside phosphotransferase" evidence="1">
    <location>
        <begin position="21"/>
        <end position="218"/>
    </location>
</feature>
<dbReference type="GO" id="GO:0016301">
    <property type="term" value="F:kinase activity"/>
    <property type="evidence" value="ECO:0007669"/>
    <property type="project" value="UniProtKB-KW"/>
</dbReference>
<dbReference type="SUPFAM" id="SSF56112">
    <property type="entry name" value="Protein kinase-like (PK-like)"/>
    <property type="match status" value="1"/>
</dbReference>
<accession>A0A1H0R269</accession>
<dbReference type="AlphaFoldDB" id="A0A1H0R269"/>
<organism evidence="2 3">
    <name type="scientific">Microbacterium testaceum (strain StLB037)</name>
    <dbReference type="NCBI Taxonomy" id="979556"/>
    <lineage>
        <taxon>Bacteria</taxon>
        <taxon>Bacillati</taxon>
        <taxon>Actinomycetota</taxon>
        <taxon>Actinomycetes</taxon>
        <taxon>Micrococcales</taxon>
        <taxon>Microbacteriaceae</taxon>
        <taxon>Microbacterium</taxon>
    </lineage>
</organism>